<sequence>MSIPLSEKPISESDLQQPETPKSMDERQPPPIEKPRTRWPKFALRLLCTILLLAFLFHSFSWSNVLQKLQHIDDGEVIVAVIVGIIGVVLSAYQWQSLLDGERIRMDLRRLINLYFIGISFNHFLPTGMGGDVVKAYYVGREAHNTVGSASAVIMSRVTGFAGMLLLTIPTLIIWHTLFSTWIMITFGIACLIMCSALVCVYFMAALLPGFIKGKWATYRSVKSVLAIGLTLRESLKHPKALCIAIAFGFLFHVSAALNYYGFATLLHMHIPLPFYLIAVPLVSLIAFLPTTINGYGLRENAFIGIFASMHVDIATATALILLMDAQGIFFGVVGGILYLLRHEKKTTEIPDNHTVSMQKQVA</sequence>
<feature type="transmembrane region" description="Helical" evidence="7">
    <location>
        <begin position="75"/>
        <end position="93"/>
    </location>
</feature>
<dbReference type="PANTHER" id="PTHR40277">
    <property type="entry name" value="BLL5419 PROTEIN"/>
    <property type="match status" value="1"/>
</dbReference>
<keyword evidence="9" id="KW-1185">Reference proteome</keyword>
<evidence type="ECO:0000256" key="6">
    <source>
        <dbReference type="SAM" id="MobiDB-lite"/>
    </source>
</evidence>
<feature type="compositionally biased region" description="Basic and acidic residues" evidence="6">
    <location>
        <begin position="22"/>
        <end position="35"/>
    </location>
</feature>
<evidence type="ECO:0000313" key="9">
    <source>
        <dbReference type="Proteomes" id="UP000322530"/>
    </source>
</evidence>
<evidence type="ECO:0000256" key="3">
    <source>
        <dbReference type="ARBA" id="ARBA00022692"/>
    </source>
</evidence>
<dbReference type="EMBL" id="BIXY01000009">
    <property type="protein sequence ID" value="GCF07391.1"/>
    <property type="molecule type" value="Genomic_DNA"/>
</dbReference>
<reference evidence="8 9" key="1">
    <citation type="submission" date="2019-01" db="EMBL/GenBank/DDBJ databases">
        <title>Draft genome sequence of Dictyobacter sp. Uno17.</title>
        <authorList>
            <person name="Wang C.M."/>
            <person name="Zheng Y."/>
            <person name="Sakai Y."/>
            <person name="Abe K."/>
            <person name="Yokota A."/>
            <person name="Yabe S."/>
        </authorList>
    </citation>
    <scope>NUCLEOTIDE SEQUENCE [LARGE SCALE GENOMIC DNA]</scope>
    <source>
        <strain evidence="8 9">Uno17</strain>
    </source>
</reference>
<evidence type="ECO:0000256" key="5">
    <source>
        <dbReference type="ARBA" id="ARBA00023136"/>
    </source>
</evidence>
<evidence type="ECO:0008006" key="10">
    <source>
        <dbReference type="Google" id="ProtNLM"/>
    </source>
</evidence>
<feature type="transmembrane region" description="Helical" evidence="7">
    <location>
        <begin position="114"/>
        <end position="134"/>
    </location>
</feature>
<organism evidence="8 9">
    <name type="scientific">Dictyobacter arantiisoli</name>
    <dbReference type="NCBI Taxonomy" id="2014874"/>
    <lineage>
        <taxon>Bacteria</taxon>
        <taxon>Bacillati</taxon>
        <taxon>Chloroflexota</taxon>
        <taxon>Ktedonobacteria</taxon>
        <taxon>Ktedonobacterales</taxon>
        <taxon>Dictyobacteraceae</taxon>
        <taxon>Dictyobacter</taxon>
    </lineage>
</organism>
<evidence type="ECO:0000313" key="8">
    <source>
        <dbReference type="EMBL" id="GCF07391.1"/>
    </source>
</evidence>
<evidence type="ECO:0000256" key="7">
    <source>
        <dbReference type="SAM" id="Phobius"/>
    </source>
</evidence>
<dbReference type="PANTHER" id="PTHR40277:SF1">
    <property type="entry name" value="BLL5419 PROTEIN"/>
    <property type="match status" value="1"/>
</dbReference>
<gene>
    <name evidence="8" type="ORF">KDI_09550</name>
</gene>
<dbReference type="RefSeq" id="WP_172631864.1">
    <property type="nucleotide sequence ID" value="NZ_BIXY01000009.1"/>
</dbReference>
<feature type="transmembrane region" description="Helical" evidence="7">
    <location>
        <begin position="182"/>
        <end position="205"/>
    </location>
</feature>
<keyword evidence="5 7" id="KW-0472">Membrane</keyword>
<feature type="transmembrane region" description="Helical" evidence="7">
    <location>
        <begin position="154"/>
        <end position="175"/>
    </location>
</feature>
<dbReference type="Pfam" id="PF03706">
    <property type="entry name" value="LPG_synthase_TM"/>
    <property type="match status" value="1"/>
</dbReference>
<protein>
    <recommendedName>
        <fullName evidence="10">Dolichol-P-glucose synthetase</fullName>
    </recommendedName>
</protein>
<feature type="transmembrane region" description="Helical" evidence="7">
    <location>
        <begin position="42"/>
        <end position="63"/>
    </location>
</feature>
<evidence type="ECO:0000256" key="4">
    <source>
        <dbReference type="ARBA" id="ARBA00022989"/>
    </source>
</evidence>
<dbReference type="InterPro" id="IPR022791">
    <property type="entry name" value="L-PG_synthase/AglD"/>
</dbReference>
<keyword evidence="4 7" id="KW-1133">Transmembrane helix</keyword>
<feature type="transmembrane region" description="Helical" evidence="7">
    <location>
        <begin position="314"/>
        <end position="341"/>
    </location>
</feature>
<proteinExistence type="predicted"/>
<keyword evidence="3 7" id="KW-0812">Transmembrane</keyword>
<feature type="region of interest" description="Disordered" evidence="6">
    <location>
        <begin position="1"/>
        <end position="35"/>
    </location>
</feature>
<keyword evidence="2" id="KW-1003">Cell membrane</keyword>
<feature type="transmembrane region" description="Helical" evidence="7">
    <location>
        <begin position="239"/>
        <end position="261"/>
    </location>
</feature>
<dbReference type="GO" id="GO:0005886">
    <property type="term" value="C:plasma membrane"/>
    <property type="evidence" value="ECO:0007669"/>
    <property type="project" value="UniProtKB-SubCell"/>
</dbReference>
<feature type="transmembrane region" description="Helical" evidence="7">
    <location>
        <begin position="273"/>
        <end position="294"/>
    </location>
</feature>
<evidence type="ECO:0000256" key="1">
    <source>
        <dbReference type="ARBA" id="ARBA00004651"/>
    </source>
</evidence>
<dbReference type="NCBIfam" id="TIGR00374">
    <property type="entry name" value="flippase-like domain"/>
    <property type="match status" value="1"/>
</dbReference>
<comment type="caution">
    <text evidence="8">The sequence shown here is derived from an EMBL/GenBank/DDBJ whole genome shotgun (WGS) entry which is preliminary data.</text>
</comment>
<evidence type="ECO:0000256" key="2">
    <source>
        <dbReference type="ARBA" id="ARBA00022475"/>
    </source>
</evidence>
<accession>A0A5A5T7D2</accession>
<comment type="subcellular location">
    <subcellularLocation>
        <location evidence="1">Cell membrane</location>
        <topology evidence="1">Multi-pass membrane protein</topology>
    </subcellularLocation>
</comment>
<dbReference type="Proteomes" id="UP000322530">
    <property type="component" value="Unassembled WGS sequence"/>
</dbReference>
<name>A0A5A5T7D2_9CHLR</name>
<dbReference type="AlphaFoldDB" id="A0A5A5T7D2"/>